<organism evidence="1 2">
    <name type="scientific">Gossypium tomentosum</name>
    <name type="common">Hawaiian cotton</name>
    <name type="synonym">Gossypium sandvicense</name>
    <dbReference type="NCBI Taxonomy" id="34277"/>
    <lineage>
        <taxon>Eukaryota</taxon>
        <taxon>Viridiplantae</taxon>
        <taxon>Streptophyta</taxon>
        <taxon>Embryophyta</taxon>
        <taxon>Tracheophyta</taxon>
        <taxon>Spermatophyta</taxon>
        <taxon>Magnoliopsida</taxon>
        <taxon>eudicotyledons</taxon>
        <taxon>Gunneridae</taxon>
        <taxon>Pentapetalae</taxon>
        <taxon>rosids</taxon>
        <taxon>malvids</taxon>
        <taxon>Malvales</taxon>
        <taxon>Malvaceae</taxon>
        <taxon>Malvoideae</taxon>
        <taxon>Gossypium</taxon>
    </lineage>
</organism>
<accession>A0A5D2M9J5</accession>
<gene>
    <name evidence="1" type="ORF">ES332_D01G162000v1</name>
</gene>
<keyword evidence="2" id="KW-1185">Reference proteome</keyword>
<dbReference type="EMBL" id="CM017623">
    <property type="protein sequence ID" value="TYH88071.1"/>
    <property type="molecule type" value="Genomic_DNA"/>
</dbReference>
<sequence>MILPLIPTTISHQSRRSRPKFFVSLGEKGPYTTFFVEANYRSLVGASSALGILQLIFPSAVEKAEHGSIMSRLEELEKEELQLKMS</sequence>
<proteinExistence type="predicted"/>
<reference evidence="1 2" key="1">
    <citation type="submission" date="2019-07" db="EMBL/GenBank/DDBJ databases">
        <title>WGS assembly of Gossypium tomentosum.</title>
        <authorList>
            <person name="Chen Z.J."/>
            <person name="Sreedasyam A."/>
            <person name="Ando A."/>
            <person name="Song Q."/>
            <person name="De L."/>
            <person name="Hulse-Kemp A."/>
            <person name="Ding M."/>
            <person name="Ye W."/>
            <person name="Kirkbride R."/>
            <person name="Jenkins J."/>
            <person name="Plott C."/>
            <person name="Lovell J."/>
            <person name="Lin Y.-M."/>
            <person name="Vaughn R."/>
            <person name="Liu B."/>
            <person name="Li W."/>
            <person name="Simpson S."/>
            <person name="Scheffler B."/>
            <person name="Saski C."/>
            <person name="Grover C."/>
            <person name="Hu G."/>
            <person name="Conover J."/>
            <person name="Carlson J."/>
            <person name="Shu S."/>
            <person name="Boston L."/>
            <person name="Williams M."/>
            <person name="Peterson D."/>
            <person name="Mcgee K."/>
            <person name="Jones D."/>
            <person name="Wendel J."/>
            <person name="Stelly D."/>
            <person name="Grimwood J."/>
            <person name="Schmutz J."/>
        </authorList>
    </citation>
    <scope>NUCLEOTIDE SEQUENCE [LARGE SCALE GENOMIC DNA]</scope>
    <source>
        <strain evidence="1">7179.01</strain>
    </source>
</reference>
<protein>
    <submittedName>
        <fullName evidence="1">Uncharacterized protein</fullName>
    </submittedName>
</protein>
<evidence type="ECO:0000313" key="2">
    <source>
        <dbReference type="Proteomes" id="UP000322667"/>
    </source>
</evidence>
<name>A0A5D2M9J5_GOSTO</name>
<dbReference type="Proteomes" id="UP000322667">
    <property type="component" value="Chromosome D01"/>
</dbReference>
<evidence type="ECO:0000313" key="1">
    <source>
        <dbReference type="EMBL" id="TYH88071.1"/>
    </source>
</evidence>
<dbReference type="AlphaFoldDB" id="A0A5D2M9J5"/>